<dbReference type="Proteomes" id="UP000287609">
    <property type="component" value="Unassembled WGS sequence"/>
</dbReference>
<dbReference type="RefSeq" id="WP_241218817.1">
    <property type="nucleotide sequence ID" value="NZ_QXGM01000001.1"/>
</dbReference>
<dbReference type="EMBL" id="QXGM01000001">
    <property type="protein sequence ID" value="RSX55682.1"/>
    <property type="molecule type" value="Genomic_DNA"/>
</dbReference>
<proteinExistence type="predicted"/>
<sequence length="304" mass="33875">MAQATGSKRPQKSTNNNRKRKSWWKTASAVERTRVLLITVLSAILAVVLVVSCAQFVHYRIEVQHAQTVQHELEETYDFDPGNIISDEAFFDGDSMSATEIQTFLNDKGAACSGDQCLKSKWFDTEPRPANEYCKKIDLRGQQTAATIIAAASEACSVSPKVLLTMLQKEQHLVSATDISDFQYKSAMGLSCPDDADCDPAYAGFYKQVAGSAERYQYYVQNEQKYGYHADSLNYIQYNPNAACGGSQVWIENKATALLYIYTPYQPNRAALQAGTGEGDQCSTYGNRNFSIIYSSWFGDPRKK</sequence>
<feature type="compositionally biased region" description="Polar residues" evidence="1">
    <location>
        <begin position="1"/>
        <end position="16"/>
    </location>
</feature>
<feature type="region of interest" description="Disordered" evidence="1">
    <location>
        <begin position="1"/>
        <end position="23"/>
    </location>
</feature>
<protein>
    <submittedName>
        <fullName evidence="2">Hemagglutinin</fullName>
    </submittedName>
</protein>
<evidence type="ECO:0000313" key="3">
    <source>
        <dbReference type="Proteomes" id="UP000287609"/>
    </source>
</evidence>
<accession>A0A430FS18</accession>
<reference evidence="2 3" key="1">
    <citation type="submission" date="2018-09" db="EMBL/GenBank/DDBJ databases">
        <title>Characterization of the phylogenetic diversity of five novel species belonging to the genus Bifidobacterium.</title>
        <authorList>
            <person name="Lugli G.A."/>
            <person name="Duranti S."/>
            <person name="Milani C."/>
        </authorList>
    </citation>
    <scope>NUCLEOTIDE SEQUENCE [LARGE SCALE GENOMIC DNA]</scope>
    <source>
        <strain evidence="2 3">2036B</strain>
    </source>
</reference>
<organism evidence="2 3">
    <name type="scientific">Bifidobacterium dolichotidis</name>
    <dbReference type="NCBI Taxonomy" id="2306976"/>
    <lineage>
        <taxon>Bacteria</taxon>
        <taxon>Bacillati</taxon>
        <taxon>Actinomycetota</taxon>
        <taxon>Actinomycetes</taxon>
        <taxon>Bifidobacteriales</taxon>
        <taxon>Bifidobacteriaceae</taxon>
        <taxon>Bifidobacterium</taxon>
    </lineage>
</organism>
<keyword evidence="3" id="KW-1185">Reference proteome</keyword>
<gene>
    <name evidence="2" type="ORF">D2E26_0245</name>
</gene>
<evidence type="ECO:0000313" key="2">
    <source>
        <dbReference type="EMBL" id="RSX55682.1"/>
    </source>
</evidence>
<evidence type="ECO:0000256" key="1">
    <source>
        <dbReference type="SAM" id="MobiDB-lite"/>
    </source>
</evidence>
<name>A0A430FS18_9BIFI</name>
<dbReference type="AlphaFoldDB" id="A0A430FS18"/>
<comment type="caution">
    <text evidence="2">The sequence shown here is derived from an EMBL/GenBank/DDBJ whole genome shotgun (WGS) entry which is preliminary data.</text>
</comment>